<dbReference type="EMBL" id="ASHM01008467">
    <property type="protein sequence ID" value="PNY16370.1"/>
    <property type="molecule type" value="Genomic_DNA"/>
</dbReference>
<keyword evidence="5 6" id="KW-0472">Membrane</keyword>
<protein>
    <submittedName>
        <fullName evidence="8">Peptide transporter PTR3-a-like protein</fullName>
    </submittedName>
</protein>
<evidence type="ECO:0000313" key="8">
    <source>
        <dbReference type="EMBL" id="PNY16553.1"/>
    </source>
</evidence>
<accession>A0A2K3PMP1</accession>
<feature type="transmembrane region" description="Helical" evidence="6">
    <location>
        <begin position="454"/>
        <end position="475"/>
    </location>
</feature>
<dbReference type="OrthoDB" id="8904098at2759"/>
<evidence type="ECO:0000256" key="5">
    <source>
        <dbReference type="ARBA" id="ARBA00023136"/>
    </source>
</evidence>
<keyword evidence="3 6" id="KW-0812">Transmembrane</keyword>
<evidence type="ECO:0000256" key="6">
    <source>
        <dbReference type="SAM" id="Phobius"/>
    </source>
</evidence>
<dbReference type="Gene3D" id="1.20.1250.20">
    <property type="entry name" value="MFS general substrate transporter like domains"/>
    <property type="match status" value="1"/>
</dbReference>
<dbReference type="ExpressionAtlas" id="A0A2K3PMP1">
    <property type="expression patterns" value="baseline"/>
</dbReference>
<evidence type="ECO:0000256" key="4">
    <source>
        <dbReference type="ARBA" id="ARBA00022989"/>
    </source>
</evidence>
<feature type="transmembrane region" description="Helical" evidence="6">
    <location>
        <begin position="31"/>
        <end position="53"/>
    </location>
</feature>
<feature type="transmembrane region" description="Helical" evidence="6">
    <location>
        <begin position="101"/>
        <end position="124"/>
    </location>
</feature>
<evidence type="ECO:0000313" key="7">
    <source>
        <dbReference type="EMBL" id="PNY16370.1"/>
    </source>
</evidence>
<comment type="similarity">
    <text evidence="2">Belongs to the major facilitator superfamily. Proton-dependent oligopeptide transporter (POT/PTR) (TC 2.A.17) family.</text>
</comment>
<dbReference type="AlphaFoldDB" id="A0A2K3PMP1"/>
<evidence type="ECO:0000256" key="2">
    <source>
        <dbReference type="ARBA" id="ARBA00005982"/>
    </source>
</evidence>
<feature type="transmembrane region" description="Helical" evidence="6">
    <location>
        <begin position="192"/>
        <end position="213"/>
    </location>
</feature>
<dbReference type="InterPro" id="IPR044739">
    <property type="entry name" value="NRT1/PTR"/>
</dbReference>
<dbReference type="GO" id="GO:0016020">
    <property type="term" value="C:membrane"/>
    <property type="evidence" value="ECO:0007669"/>
    <property type="project" value="UniProtKB-SubCell"/>
</dbReference>
<feature type="transmembrane region" description="Helical" evidence="6">
    <location>
        <begin position="219"/>
        <end position="240"/>
    </location>
</feature>
<evidence type="ECO:0000256" key="1">
    <source>
        <dbReference type="ARBA" id="ARBA00004141"/>
    </source>
</evidence>
<feature type="transmembrane region" description="Helical" evidence="6">
    <location>
        <begin position="76"/>
        <end position="94"/>
    </location>
</feature>
<feature type="transmembrane region" description="Helical" evidence="6">
    <location>
        <begin position="333"/>
        <end position="353"/>
    </location>
</feature>
<dbReference type="Pfam" id="PF00854">
    <property type="entry name" value="PTR2"/>
    <property type="match status" value="1"/>
</dbReference>
<dbReference type="GO" id="GO:0042937">
    <property type="term" value="F:tripeptide transmembrane transporter activity"/>
    <property type="evidence" value="ECO:0007669"/>
    <property type="project" value="InterPro"/>
</dbReference>
<feature type="transmembrane region" description="Helical" evidence="6">
    <location>
        <begin position="496"/>
        <end position="521"/>
    </location>
</feature>
<comment type="subcellular location">
    <subcellularLocation>
        <location evidence="1">Membrane</location>
        <topology evidence="1">Multi-pass membrane protein</topology>
    </subcellularLocation>
</comment>
<dbReference type="PANTHER" id="PTHR11654">
    <property type="entry name" value="OLIGOPEPTIDE TRANSPORTER-RELATED"/>
    <property type="match status" value="1"/>
</dbReference>
<proteinExistence type="inferred from homology"/>
<dbReference type="InterPro" id="IPR000109">
    <property type="entry name" value="POT_fam"/>
</dbReference>
<feature type="transmembrane region" description="Helical" evidence="6">
    <location>
        <begin position="373"/>
        <end position="393"/>
    </location>
</feature>
<organism evidence="8 9">
    <name type="scientific">Trifolium pratense</name>
    <name type="common">Red clover</name>
    <dbReference type="NCBI Taxonomy" id="57577"/>
    <lineage>
        <taxon>Eukaryota</taxon>
        <taxon>Viridiplantae</taxon>
        <taxon>Streptophyta</taxon>
        <taxon>Embryophyta</taxon>
        <taxon>Tracheophyta</taxon>
        <taxon>Spermatophyta</taxon>
        <taxon>Magnoliopsida</taxon>
        <taxon>eudicotyledons</taxon>
        <taxon>Gunneridae</taxon>
        <taxon>Pentapetalae</taxon>
        <taxon>rosids</taxon>
        <taxon>fabids</taxon>
        <taxon>Fabales</taxon>
        <taxon>Fabaceae</taxon>
        <taxon>Papilionoideae</taxon>
        <taxon>50 kb inversion clade</taxon>
        <taxon>NPAAA clade</taxon>
        <taxon>Hologalegina</taxon>
        <taxon>IRL clade</taxon>
        <taxon>Trifolieae</taxon>
        <taxon>Trifolium</taxon>
    </lineage>
</organism>
<reference evidence="8 9" key="1">
    <citation type="journal article" date="2014" name="Am. J. Bot.">
        <title>Genome assembly and annotation for red clover (Trifolium pratense; Fabaceae).</title>
        <authorList>
            <person name="Istvanek J."/>
            <person name="Jaros M."/>
            <person name="Krenek A."/>
            <person name="Repkova J."/>
        </authorList>
    </citation>
    <scope>NUCLEOTIDE SEQUENCE [LARGE SCALE GENOMIC DNA]</scope>
    <source>
        <strain evidence="9">cv. Tatra</strain>
        <tissue evidence="8">Young leaves</tissue>
    </source>
</reference>
<dbReference type="GO" id="GO:0071916">
    <property type="term" value="F:dipeptide transmembrane transporter activity"/>
    <property type="evidence" value="ECO:0007669"/>
    <property type="project" value="InterPro"/>
</dbReference>
<feature type="transmembrane region" description="Helical" evidence="6">
    <location>
        <begin position="541"/>
        <end position="560"/>
    </location>
</feature>
<feature type="transmembrane region" description="Helical" evidence="6">
    <location>
        <begin position="413"/>
        <end position="434"/>
    </location>
</feature>
<dbReference type="CDD" id="cd17417">
    <property type="entry name" value="MFS_NPF5"/>
    <property type="match status" value="1"/>
</dbReference>
<dbReference type="Proteomes" id="UP000236291">
    <property type="component" value="Unassembled WGS sequence"/>
</dbReference>
<evidence type="ECO:0000256" key="3">
    <source>
        <dbReference type="ARBA" id="ARBA00022692"/>
    </source>
</evidence>
<reference evidence="8 9" key="2">
    <citation type="journal article" date="2017" name="Front. Plant Sci.">
        <title>Gene Classification and Mining of Molecular Markers Useful in Red Clover (Trifolium pratense) Breeding.</title>
        <authorList>
            <person name="Istvanek J."/>
            <person name="Dluhosova J."/>
            <person name="Dluhos P."/>
            <person name="Patkova L."/>
            <person name="Nedelnik J."/>
            <person name="Repkova J."/>
        </authorList>
    </citation>
    <scope>NUCLEOTIDE SEQUENCE [LARGE SCALE GENOMIC DNA]</scope>
    <source>
        <strain evidence="9">cv. Tatra</strain>
        <tissue evidence="8">Young leaves</tissue>
    </source>
</reference>
<comment type="caution">
    <text evidence="8">The sequence shown here is derived from an EMBL/GenBank/DDBJ whole genome shotgun (WGS) entry which is preliminary data.</text>
</comment>
<dbReference type="InterPro" id="IPR036259">
    <property type="entry name" value="MFS_trans_sf"/>
</dbReference>
<gene>
    <name evidence="7" type="ORF">L195_g013089</name>
    <name evidence="8" type="ORF">L195_g013276</name>
</gene>
<sequence length="596" mass="66836">MPMEENKILNEYTQDGTVDLKGKPVLRSKTGGWKACSFLVVYGIFERVAYYGISSNLILYLTKELHQGTVTSSNNVNNWVGTVFITPILGAYIADTHLGRYRTFVISALIYLLGMCLLTLSVSLPSLKPPECHEMDVTNCKEASTLQLVVLYVSLYIIAVGTGGTKPNISTIGADQFDDFDPKQKSLKLSFFNWWMSSIVIGSLFAFTVIVYIQDTVSWSLGYALPTIGLAISIITFLAGTPFYRHKSLSGSPFISIAKVIVAATRKWCVVVPEDPKELYELSLEEYTKIGKFKIDPTPTFRFLNKACVDAGSSTSSEWMICPITQVEETKQILNLIPIWVATFIPSAMIAQMNTLFVKQGTTLDRSIGNFKIPPSSLNAITILTMIITYILYERFFVRFMQRLTKNPRGITLLQRMSIGFIIHIVIMIVSYMAERHRLCKAKEHGVIENGEQVPLSIFILAPQFVLMGIAEALLEGAKIEYFYDQAPESMKSIGTSYSLTTTGVGSFLSSSLLTTVAHITEKHSQKGWFLNNLNACHLDYYYAFLALLNILNFIFFMIVSKNYVYRAEVSDSLQVLETELKERTTALSVITDIRR</sequence>
<name>A0A2K3PMP1_TRIPR</name>
<evidence type="ECO:0000313" key="9">
    <source>
        <dbReference type="Proteomes" id="UP000236291"/>
    </source>
</evidence>
<dbReference type="EMBL" id="ASHM01008621">
    <property type="protein sequence ID" value="PNY16553.1"/>
    <property type="molecule type" value="Genomic_DNA"/>
</dbReference>
<dbReference type="SUPFAM" id="SSF103473">
    <property type="entry name" value="MFS general substrate transporter"/>
    <property type="match status" value="1"/>
</dbReference>
<keyword evidence="4 6" id="KW-1133">Transmembrane helix</keyword>
<feature type="transmembrane region" description="Helical" evidence="6">
    <location>
        <begin position="144"/>
        <end position="162"/>
    </location>
</feature>